<evidence type="ECO:0000313" key="8">
    <source>
        <dbReference type="Proteomes" id="UP000325113"/>
    </source>
</evidence>
<evidence type="ECO:0000313" key="4">
    <source>
        <dbReference type="EMBL" id="KAA0153545.1"/>
    </source>
</evidence>
<evidence type="ECO:0000313" key="5">
    <source>
        <dbReference type="EMBL" id="KAA0165438.1"/>
    </source>
</evidence>
<dbReference type="Proteomes" id="UP000323011">
    <property type="component" value="Unassembled WGS sequence"/>
</dbReference>
<feature type="transmembrane region" description="Helical" evidence="2">
    <location>
        <begin position="169"/>
        <end position="192"/>
    </location>
</feature>
<keyword evidence="2" id="KW-0812">Transmembrane</keyword>
<evidence type="ECO:0000313" key="6">
    <source>
        <dbReference type="Proteomes" id="UP000322899"/>
    </source>
</evidence>
<accession>A0A5A8CKJ6</accession>
<keyword evidence="2" id="KW-0472">Membrane</keyword>
<proteinExistence type="predicted"/>
<protein>
    <submittedName>
        <fullName evidence="4">Uncharacterized protein</fullName>
    </submittedName>
</protein>
<dbReference type="Proteomes" id="UP000322899">
    <property type="component" value="Unassembled WGS sequence"/>
</dbReference>
<sequence length="312" mass="31662">MSASARKGTDAKPDWAVTAEKWAPAGFALLGVVCMAGGAYAGFRSRIREGIKEAAEEAALAAQGASRAASAAASHHLPIGSAGARVTHAPAAVMRMAPHAVLGQAAGSGSRSESARGAAPAAHEDDDDDFGGSPGLGVPGSEFDLDAARIGATVIPGTGQTAGDVAGRALLYGTLLALTGTGAVALAVAWSLDAWTLMDVSDRLFVVLPRVRDAVDGSLGQGLRSVSEVVRDAAPEGPGSAAARAADPGAPLMPDLPRADARVLAETDAEWDELEVTFDRDQALRRQQIVSKGLVPPEGVTLPGRHDEADRG</sequence>
<name>A0A5A8CKJ6_CAFRO</name>
<organism evidence="4 7">
    <name type="scientific">Cafeteria roenbergensis</name>
    <name type="common">Marine flagellate</name>
    <dbReference type="NCBI Taxonomy" id="33653"/>
    <lineage>
        <taxon>Eukaryota</taxon>
        <taxon>Sar</taxon>
        <taxon>Stramenopiles</taxon>
        <taxon>Bigyra</taxon>
        <taxon>Opalozoa</taxon>
        <taxon>Bicosoecida</taxon>
        <taxon>Cafeteriaceae</taxon>
        <taxon>Cafeteria</taxon>
    </lineage>
</organism>
<feature type="transmembrane region" description="Helical" evidence="2">
    <location>
        <begin position="22"/>
        <end position="43"/>
    </location>
</feature>
<comment type="caution">
    <text evidence="4">The sequence shown here is derived from an EMBL/GenBank/DDBJ whole genome shotgun (WGS) entry which is preliminary data.</text>
</comment>
<keyword evidence="2" id="KW-1133">Transmembrane helix</keyword>
<gene>
    <name evidence="5" type="ORF">FNF27_07641</name>
    <name evidence="4" type="ORF">FNF29_02934</name>
    <name evidence="3" type="ORF">FNF31_07632</name>
</gene>
<feature type="compositionally biased region" description="Low complexity" evidence="1">
    <location>
        <begin position="104"/>
        <end position="121"/>
    </location>
</feature>
<dbReference type="EMBL" id="VLTM01000169">
    <property type="protein sequence ID" value="KAA0147206.1"/>
    <property type="molecule type" value="Genomic_DNA"/>
</dbReference>
<evidence type="ECO:0000256" key="2">
    <source>
        <dbReference type="SAM" id="Phobius"/>
    </source>
</evidence>
<evidence type="ECO:0000313" key="3">
    <source>
        <dbReference type="EMBL" id="KAA0147206.1"/>
    </source>
</evidence>
<dbReference type="Proteomes" id="UP000325113">
    <property type="component" value="Unassembled WGS sequence"/>
</dbReference>
<evidence type="ECO:0000313" key="7">
    <source>
        <dbReference type="Proteomes" id="UP000323011"/>
    </source>
</evidence>
<reference evidence="6 7" key="1">
    <citation type="submission" date="2019-07" db="EMBL/GenBank/DDBJ databases">
        <title>Genomes of Cafeteria roenbergensis.</title>
        <authorList>
            <person name="Fischer M.G."/>
            <person name="Hackl T."/>
            <person name="Roman M."/>
        </authorList>
    </citation>
    <scope>NUCLEOTIDE SEQUENCE [LARGE SCALE GENOMIC DNA]</scope>
    <source>
        <strain evidence="4 7">BVI</strain>
        <strain evidence="3 8">Cflag</strain>
        <strain evidence="5 6">E4-10P</strain>
    </source>
</reference>
<feature type="region of interest" description="Disordered" evidence="1">
    <location>
        <begin position="104"/>
        <end position="136"/>
    </location>
</feature>
<dbReference type="AlphaFoldDB" id="A0A5A8CKJ6"/>
<keyword evidence="7" id="KW-1185">Reference proteome</keyword>
<dbReference type="EMBL" id="VLTO01000094">
    <property type="protein sequence ID" value="KAA0165438.1"/>
    <property type="molecule type" value="Genomic_DNA"/>
</dbReference>
<evidence type="ECO:0000256" key="1">
    <source>
        <dbReference type="SAM" id="MobiDB-lite"/>
    </source>
</evidence>
<dbReference type="EMBL" id="VLTN01000015">
    <property type="protein sequence ID" value="KAA0153545.1"/>
    <property type="molecule type" value="Genomic_DNA"/>
</dbReference>